<name>A0AC34GUQ1_9BILA</name>
<evidence type="ECO:0000313" key="2">
    <source>
        <dbReference type="WBParaSite" id="ES5_v2.g8586.t1"/>
    </source>
</evidence>
<dbReference type="WBParaSite" id="ES5_v2.g8586.t1">
    <property type="protein sequence ID" value="ES5_v2.g8586.t1"/>
    <property type="gene ID" value="ES5_v2.g8586"/>
</dbReference>
<protein>
    <submittedName>
        <fullName evidence="2">Sister chromatid cohesion protein DCC1</fullName>
    </submittedName>
</protein>
<accession>A0AC34GUQ1</accession>
<evidence type="ECO:0000313" key="1">
    <source>
        <dbReference type="Proteomes" id="UP000887579"/>
    </source>
</evidence>
<dbReference type="Proteomes" id="UP000887579">
    <property type="component" value="Unplaced"/>
</dbReference>
<reference evidence="2" key="1">
    <citation type="submission" date="2022-11" db="UniProtKB">
        <authorList>
            <consortium name="WormBaseParasite"/>
        </authorList>
    </citation>
    <scope>IDENTIFICATION</scope>
</reference>
<sequence>MPSKFPTDPVRFTTPFSTEHYSLIQVSKAVAADIRQSKTFVIRARPEDNICFCTDTETYRAKEVETTDTLFVTNKIESRTDGESKEYKIKAYLQSFLELTKEEETPYLALKELFKKYVHDGFEGGDVDMSEKITIDDLLEQVQFSEHEIYEGIKMLPIVEKDGFLTFLSRSTRTKLLERLIDLIDDPDIREVTFNRISFKTLRPYYDEIYSDSVINWIVRTYAYPDHSINQKAVCRDRAISFLEKNHEISQMAFERKMIRLLPIGLEMDLTALSGIALFKDSIVHGTLIDYVNVEDLPNDPNERLNLLFKIKDSWTMEEFEPYVLDFCLNKTAVAPFLHKHCQQIREGSVKRFVKKDTDF</sequence>
<proteinExistence type="predicted"/>
<organism evidence="1 2">
    <name type="scientific">Panagrolaimus sp. ES5</name>
    <dbReference type="NCBI Taxonomy" id="591445"/>
    <lineage>
        <taxon>Eukaryota</taxon>
        <taxon>Metazoa</taxon>
        <taxon>Ecdysozoa</taxon>
        <taxon>Nematoda</taxon>
        <taxon>Chromadorea</taxon>
        <taxon>Rhabditida</taxon>
        <taxon>Tylenchina</taxon>
        <taxon>Panagrolaimomorpha</taxon>
        <taxon>Panagrolaimoidea</taxon>
        <taxon>Panagrolaimidae</taxon>
        <taxon>Panagrolaimus</taxon>
    </lineage>
</organism>